<dbReference type="EMBL" id="JBHRWO010000019">
    <property type="protein sequence ID" value="MFC3494483.1"/>
    <property type="molecule type" value="Genomic_DNA"/>
</dbReference>
<name>A0ABV7Q4E5_9ACTN</name>
<comment type="caution">
    <text evidence="3">The sequence shown here is derived from an EMBL/GenBank/DDBJ whole genome shotgun (WGS) entry which is preliminary data.</text>
</comment>
<feature type="transmembrane region" description="Helical" evidence="1">
    <location>
        <begin position="347"/>
        <end position="368"/>
    </location>
</feature>
<gene>
    <name evidence="3" type="ORF">ACFO8M_18510</name>
</gene>
<reference evidence="4" key="1">
    <citation type="journal article" date="2019" name="Int. J. Syst. Evol. Microbiol.">
        <title>The Global Catalogue of Microorganisms (GCM) 10K type strain sequencing project: providing services to taxonomists for standard genome sequencing and annotation.</title>
        <authorList>
            <consortium name="The Broad Institute Genomics Platform"/>
            <consortium name="The Broad Institute Genome Sequencing Center for Infectious Disease"/>
            <person name="Wu L."/>
            <person name="Ma J."/>
        </authorList>
    </citation>
    <scope>NUCLEOTIDE SEQUENCE [LARGE SCALE GENOMIC DNA]</scope>
    <source>
        <strain evidence="4">CGMCC 4.7396</strain>
    </source>
</reference>
<keyword evidence="1" id="KW-0812">Transmembrane</keyword>
<feature type="domain" description="DUF418" evidence="2">
    <location>
        <begin position="222"/>
        <end position="386"/>
    </location>
</feature>
<feature type="transmembrane region" description="Helical" evidence="1">
    <location>
        <begin position="197"/>
        <end position="221"/>
    </location>
</feature>
<sequence length="388" mass="41113">MTLSPPAIMSTPLRERSLAPDLARGLMLLLIALAHAHMFLAHETTGWRGYAVDGTALDRAVTGLQVLFVDGRALPMFAALFGYGLARLADRRQSAGVEAPQAKRLVRRRSAWLLVFGFAHALLLFFGDILAAYGLIGLVFTGLLWSRDHVLIRTAWITAAAHVLVVAALGASAEAAGHANSSPTLIADPLEAVAMRLAVWSALTATFYVVSVLPAFAFGIWAARRRVLDEPGRHLPLLRRTALWGIAIGISGGLPLMLVDTQLRHPDQAAAIGFYALHSVTGIAAGLGYAALIARIASRPGRARGPIANALAACGRRSLTCYLLQSVAFTALFTPMFGNLGAGLGDAAASGIAVLIWAATVALAAWMAKVGMRGPFEVLLRRLTYGRS</sequence>
<evidence type="ECO:0000313" key="4">
    <source>
        <dbReference type="Proteomes" id="UP001595712"/>
    </source>
</evidence>
<dbReference type="Proteomes" id="UP001595712">
    <property type="component" value="Unassembled WGS sequence"/>
</dbReference>
<evidence type="ECO:0000256" key="1">
    <source>
        <dbReference type="SAM" id="Phobius"/>
    </source>
</evidence>
<dbReference type="PANTHER" id="PTHR30590:SF2">
    <property type="entry name" value="INNER MEMBRANE PROTEIN"/>
    <property type="match status" value="1"/>
</dbReference>
<organism evidence="3 4">
    <name type="scientific">Glycomyces rhizosphaerae</name>
    <dbReference type="NCBI Taxonomy" id="2054422"/>
    <lineage>
        <taxon>Bacteria</taxon>
        <taxon>Bacillati</taxon>
        <taxon>Actinomycetota</taxon>
        <taxon>Actinomycetes</taxon>
        <taxon>Glycomycetales</taxon>
        <taxon>Glycomycetaceae</taxon>
        <taxon>Glycomyces</taxon>
    </lineage>
</organism>
<keyword evidence="1" id="KW-0472">Membrane</keyword>
<keyword evidence="1" id="KW-1133">Transmembrane helix</keyword>
<keyword evidence="4" id="KW-1185">Reference proteome</keyword>
<evidence type="ECO:0000259" key="2">
    <source>
        <dbReference type="Pfam" id="PF04235"/>
    </source>
</evidence>
<accession>A0ABV7Q4E5</accession>
<dbReference type="InterPro" id="IPR052529">
    <property type="entry name" value="Bact_Transport_Assoc"/>
</dbReference>
<dbReference type="Pfam" id="PF04235">
    <property type="entry name" value="DUF418"/>
    <property type="match status" value="1"/>
</dbReference>
<feature type="transmembrane region" description="Helical" evidence="1">
    <location>
        <begin position="271"/>
        <end position="298"/>
    </location>
</feature>
<evidence type="ECO:0000313" key="3">
    <source>
        <dbReference type="EMBL" id="MFC3494483.1"/>
    </source>
</evidence>
<feature type="transmembrane region" description="Helical" evidence="1">
    <location>
        <begin position="319"/>
        <end position="341"/>
    </location>
</feature>
<feature type="transmembrane region" description="Helical" evidence="1">
    <location>
        <begin position="242"/>
        <end position="259"/>
    </location>
</feature>
<dbReference type="InterPro" id="IPR007349">
    <property type="entry name" value="DUF418"/>
</dbReference>
<dbReference type="PANTHER" id="PTHR30590">
    <property type="entry name" value="INNER MEMBRANE PROTEIN"/>
    <property type="match status" value="1"/>
</dbReference>
<protein>
    <submittedName>
        <fullName evidence="3">DUF418 domain-containing protein</fullName>
    </submittedName>
</protein>
<proteinExistence type="predicted"/>
<dbReference type="RefSeq" id="WP_387978271.1">
    <property type="nucleotide sequence ID" value="NZ_JBHRWO010000019.1"/>
</dbReference>
<feature type="transmembrane region" description="Helical" evidence="1">
    <location>
        <begin position="111"/>
        <end position="136"/>
    </location>
</feature>